<evidence type="ECO:0000256" key="1">
    <source>
        <dbReference type="SAM" id="MobiDB-lite"/>
    </source>
</evidence>
<protein>
    <submittedName>
        <fullName evidence="2">Uncharacterized protein</fullName>
    </submittedName>
</protein>
<dbReference type="AlphaFoldDB" id="F4S9D7"/>
<organism evidence="3">
    <name type="scientific">Melampsora larici-populina (strain 98AG31 / pathotype 3-4-7)</name>
    <name type="common">Poplar leaf rust fungus</name>
    <dbReference type="NCBI Taxonomy" id="747676"/>
    <lineage>
        <taxon>Eukaryota</taxon>
        <taxon>Fungi</taxon>
        <taxon>Dikarya</taxon>
        <taxon>Basidiomycota</taxon>
        <taxon>Pucciniomycotina</taxon>
        <taxon>Pucciniomycetes</taxon>
        <taxon>Pucciniales</taxon>
        <taxon>Melampsoraceae</taxon>
        <taxon>Melampsora</taxon>
    </lineage>
</organism>
<dbReference type="VEuPathDB" id="FungiDB:MELLADRAFT_69096"/>
<dbReference type="KEGG" id="mlr:MELLADRAFT_69096"/>
<name>F4S9D7_MELLP</name>
<reference evidence="3" key="1">
    <citation type="journal article" date="2011" name="Proc. Natl. Acad. Sci. U.S.A.">
        <title>Obligate biotrophy features unraveled by the genomic analysis of rust fungi.</title>
        <authorList>
            <person name="Duplessis S."/>
            <person name="Cuomo C.A."/>
            <person name="Lin Y.-C."/>
            <person name="Aerts A."/>
            <person name="Tisserant E."/>
            <person name="Veneault-Fourrey C."/>
            <person name="Joly D.L."/>
            <person name="Hacquard S."/>
            <person name="Amselem J."/>
            <person name="Cantarel B.L."/>
            <person name="Chiu R."/>
            <person name="Coutinho P.M."/>
            <person name="Feau N."/>
            <person name="Field M."/>
            <person name="Frey P."/>
            <person name="Gelhaye E."/>
            <person name="Goldberg J."/>
            <person name="Grabherr M.G."/>
            <person name="Kodira C.D."/>
            <person name="Kohler A."/>
            <person name="Kuees U."/>
            <person name="Lindquist E.A."/>
            <person name="Lucas S.M."/>
            <person name="Mago R."/>
            <person name="Mauceli E."/>
            <person name="Morin E."/>
            <person name="Murat C."/>
            <person name="Pangilinan J.L."/>
            <person name="Park R."/>
            <person name="Pearson M."/>
            <person name="Quesneville H."/>
            <person name="Rouhier N."/>
            <person name="Sakthikumar S."/>
            <person name="Salamov A.A."/>
            <person name="Schmutz J."/>
            <person name="Selles B."/>
            <person name="Shapiro H."/>
            <person name="Tanguay P."/>
            <person name="Tuskan G.A."/>
            <person name="Henrissat B."/>
            <person name="Van de Peer Y."/>
            <person name="Rouze P."/>
            <person name="Ellis J.G."/>
            <person name="Dodds P.N."/>
            <person name="Schein J.E."/>
            <person name="Zhong S."/>
            <person name="Hamelin R.C."/>
            <person name="Grigoriev I.V."/>
            <person name="Szabo L.J."/>
            <person name="Martin F."/>
        </authorList>
    </citation>
    <scope>NUCLEOTIDE SEQUENCE [LARGE SCALE GENOMIC DNA]</scope>
    <source>
        <strain evidence="3">98AG31 / pathotype 3-4-7</strain>
    </source>
</reference>
<keyword evidence="3" id="KW-1185">Reference proteome</keyword>
<dbReference type="HOGENOM" id="CLU_101864_0_0_1"/>
<dbReference type="OrthoDB" id="2506674at2759"/>
<gene>
    <name evidence="2" type="ORF">MELLADRAFT_69096</name>
</gene>
<accession>F4S9D7</accession>
<dbReference type="InParanoid" id="F4S9D7"/>
<evidence type="ECO:0000313" key="3">
    <source>
        <dbReference type="Proteomes" id="UP000001072"/>
    </source>
</evidence>
<sequence length="235" mass="26419">MSENVDSRVFGDQIQKLDSVNNIRTRNHLTDPADPCEIIYDPFKCWNFLKSYHNRVSEDKLEAVTKALYGCQITKADSLSSFVDKFENLIREFYRLKGELSDIQSARMLIGAIPSLSIETKEYIHNTVVPLTREGVGTYLRKYEERHGWSSAAIREVNAVSVRPTKKVSGECTPDECYGPHLAKNCWSKPENVDKRQAFLSKIRGKTGGGTASSSAPQRPKSPTVKGVKKVFDSI</sequence>
<dbReference type="GeneID" id="18931171"/>
<dbReference type="RefSeq" id="XP_007417987.1">
    <property type="nucleotide sequence ID" value="XM_007417925.1"/>
</dbReference>
<dbReference type="EMBL" id="GL883170">
    <property type="protein sequence ID" value="EGF98745.1"/>
    <property type="molecule type" value="Genomic_DNA"/>
</dbReference>
<dbReference type="Proteomes" id="UP000001072">
    <property type="component" value="Unassembled WGS sequence"/>
</dbReference>
<evidence type="ECO:0000313" key="2">
    <source>
        <dbReference type="EMBL" id="EGF98745.1"/>
    </source>
</evidence>
<feature type="region of interest" description="Disordered" evidence="1">
    <location>
        <begin position="203"/>
        <end position="235"/>
    </location>
</feature>
<proteinExistence type="predicted"/>